<evidence type="ECO:0000313" key="2">
    <source>
        <dbReference type="EMBL" id="KNC79977.1"/>
    </source>
</evidence>
<feature type="compositionally biased region" description="Polar residues" evidence="1">
    <location>
        <begin position="29"/>
        <end position="40"/>
    </location>
</feature>
<evidence type="ECO:0000313" key="3">
    <source>
        <dbReference type="Proteomes" id="UP000054560"/>
    </source>
</evidence>
<feature type="region of interest" description="Disordered" evidence="1">
    <location>
        <begin position="12"/>
        <end position="74"/>
    </location>
</feature>
<reference evidence="2 3" key="1">
    <citation type="submission" date="2011-02" db="EMBL/GenBank/DDBJ databases">
        <title>The Genome Sequence of Sphaeroforma arctica JP610.</title>
        <authorList>
            <consortium name="The Broad Institute Genome Sequencing Platform"/>
            <person name="Russ C."/>
            <person name="Cuomo C."/>
            <person name="Young S.K."/>
            <person name="Zeng Q."/>
            <person name="Gargeya S."/>
            <person name="Alvarado L."/>
            <person name="Berlin A."/>
            <person name="Chapman S.B."/>
            <person name="Chen Z."/>
            <person name="Freedman E."/>
            <person name="Gellesch M."/>
            <person name="Goldberg J."/>
            <person name="Griggs A."/>
            <person name="Gujja S."/>
            <person name="Heilman E."/>
            <person name="Heiman D."/>
            <person name="Howarth C."/>
            <person name="Mehta T."/>
            <person name="Neiman D."/>
            <person name="Pearson M."/>
            <person name="Roberts A."/>
            <person name="Saif S."/>
            <person name="Shea T."/>
            <person name="Shenoy N."/>
            <person name="Sisk P."/>
            <person name="Stolte C."/>
            <person name="Sykes S."/>
            <person name="White J."/>
            <person name="Yandava C."/>
            <person name="Burger G."/>
            <person name="Gray M.W."/>
            <person name="Holland P.W.H."/>
            <person name="King N."/>
            <person name="Lang F.B.F."/>
            <person name="Roger A.J."/>
            <person name="Ruiz-Trillo I."/>
            <person name="Haas B."/>
            <person name="Nusbaum C."/>
            <person name="Birren B."/>
        </authorList>
    </citation>
    <scope>NUCLEOTIDE SEQUENCE [LARGE SCALE GENOMIC DNA]</scope>
    <source>
        <strain evidence="2 3">JP610</strain>
    </source>
</reference>
<name>A0A0L0FT51_9EUKA</name>
<dbReference type="RefSeq" id="XP_014153879.1">
    <property type="nucleotide sequence ID" value="XM_014298404.1"/>
</dbReference>
<proteinExistence type="predicted"/>
<accession>A0A0L0FT51</accession>
<dbReference type="Proteomes" id="UP000054560">
    <property type="component" value="Unassembled WGS sequence"/>
</dbReference>
<dbReference type="AlphaFoldDB" id="A0A0L0FT51"/>
<organism evidence="2 3">
    <name type="scientific">Sphaeroforma arctica JP610</name>
    <dbReference type="NCBI Taxonomy" id="667725"/>
    <lineage>
        <taxon>Eukaryota</taxon>
        <taxon>Ichthyosporea</taxon>
        <taxon>Ichthyophonida</taxon>
        <taxon>Sphaeroforma</taxon>
    </lineage>
</organism>
<dbReference type="GeneID" id="25908151"/>
<evidence type="ECO:0000256" key="1">
    <source>
        <dbReference type="SAM" id="MobiDB-lite"/>
    </source>
</evidence>
<gene>
    <name evidence="2" type="ORF">SARC_07647</name>
</gene>
<dbReference type="EMBL" id="KQ242214">
    <property type="protein sequence ID" value="KNC79977.1"/>
    <property type="molecule type" value="Genomic_DNA"/>
</dbReference>
<sequence length="74" mass="8354">MVFTDDIFARRSWNTAEAETETERAETTFTRSPQSNTEENQAPKPKNQMKGQVGMSIRAESCDYGPRPVTGVDR</sequence>
<protein>
    <submittedName>
        <fullName evidence="2">Uncharacterized protein</fullName>
    </submittedName>
</protein>
<keyword evidence="3" id="KW-1185">Reference proteome</keyword>